<dbReference type="PANTHER" id="PTHR30590">
    <property type="entry name" value="INNER MEMBRANE PROTEIN"/>
    <property type="match status" value="1"/>
</dbReference>
<gene>
    <name evidence="3" type="ORF">HGK34_20765</name>
</gene>
<comment type="caution">
    <text evidence="3">The sequence shown here is derived from an EMBL/GenBank/DDBJ whole genome shotgun (WGS) entry which is preliminary data.</text>
</comment>
<evidence type="ECO:0000256" key="1">
    <source>
        <dbReference type="SAM" id="Phobius"/>
    </source>
</evidence>
<evidence type="ECO:0000313" key="4">
    <source>
        <dbReference type="Proteomes" id="UP000675409"/>
    </source>
</evidence>
<feature type="transmembrane region" description="Helical" evidence="1">
    <location>
        <begin position="334"/>
        <end position="355"/>
    </location>
</feature>
<feature type="transmembrane region" description="Helical" evidence="1">
    <location>
        <begin position="192"/>
        <end position="210"/>
    </location>
</feature>
<feature type="transmembrane region" description="Helical" evidence="1">
    <location>
        <begin position="64"/>
        <end position="81"/>
    </location>
</feature>
<feature type="transmembrane region" description="Helical" evidence="1">
    <location>
        <begin position="101"/>
        <end position="117"/>
    </location>
</feature>
<dbReference type="InterPro" id="IPR007349">
    <property type="entry name" value="DUF418"/>
</dbReference>
<accession>A0ABS1LRH9</accession>
<feature type="transmembrane region" description="Helical" evidence="1">
    <location>
        <begin position="21"/>
        <end position="39"/>
    </location>
</feature>
<feature type="transmembrane region" description="Helical" evidence="1">
    <location>
        <begin position="263"/>
        <end position="286"/>
    </location>
</feature>
<feature type="transmembrane region" description="Helical" evidence="1">
    <location>
        <begin position="230"/>
        <end position="251"/>
    </location>
</feature>
<dbReference type="PANTHER" id="PTHR30590:SF2">
    <property type="entry name" value="INNER MEMBRANE PROTEIN"/>
    <property type="match status" value="1"/>
</dbReference>
<name>A0ABS1LRH9_9MICO</name>
<feature type="transmembrane region" description="Helical" evidence="1">
    <location>
        <begin position="123"/>
        <end position="142"/>
    </location>
</feature>
<reference evidence="3 4" key="1">
    <citation type="journal article" date="2021" name="Arch. Microbiol.">
        <title>Myceligenerans indicum sp. nov., an actinobacterium isolated from mangrove sediment of Sundarbans, India.</title>
        <authorList>
            <person name="Asha K."/>
            <person name="Bhadury P."/>
        </authorList>
    </citation>
    <scope>NUCLEOTIDE SEQUENCE [LARGE SCALE GENOMIC DNA]</scope>
    <source>
        <strain evidence="3 4">I2</strain>
    </source>
</reference>
<dbReference type="EMBL" id="JABBYC010000071">
    <property type="protein sequence ID" value="MBL0888679.1"/>
    <property type="molecule type" value="Genomic_DNA"/>
</dbReference>
<keyword evidence="1" id="KW-0812">Transmembrane</keyword>
<evidence type="ECO:0000313" key="3">
    <source>
        <dbReference type="EMBL" id="MBL0888679.1"/>
    </source>
</evidence>
<feature type="transmembrane region" description="Helical" evidence="1">
    <location>
        <begin position="149"/>
        <end position="172"/>
    </location>
</feature>
<feature type="transmembrane region" description="Helical" evidence="1">
    <location>
        <begin position="307"/>
        <end position="328"/>
    </location>
</feature>
<dbReference type="RefSeq" id="WP_201851051.1">
    <property type="nucleotide sequence ID" value="NZ_JABBYC010000071.1"/>
</dbReference>
<dbReference type="Pfam" id="PF04235">
    <property type="entry name" value="DUF418"/>
    <property type="match status" value="1"/>
</dbReference>
<protein>
    <submittedName>
        <fullName evidence="3">DUF418 domain-containing protein</fullName>
    </submittedName>
</protein>
<dbReference type="Proteomes" id="UP000675409">
    <property type="component" value="Unassembled WGS sequence"/>
</dbReference>
<sequence>MQLTSRTLTAARAPAPDLARGLMLLFIALAHSYLLLYAVEDVRAPGFGDRVTVFLEGLVVNHRARPMFILLFGYGLAQLALRRRGRGDSWSAVRSLVRRRGLWLLLLGLLHVALLFYDVLTMYGIASLVLAGTLTWSDARLWQALRIALLGVALAFAVYGTLSATEGFSLVIGQDSPIFTPWDRIVEWLRMAVFMTWQVVPGVVLGIWAARRRILEEPHRHQTLLARTAVVGLGSSLLGGIPFALMNAGFWPGPTPFAAGSAAVLHGITGYAGGVGAAALVGLIALRLPVPAHPVAVAVQALGQRSLTFYLFQSVAFVTLMAPFALGLGGELRYVGAAGIAAGTWMVSVAGAYWLHRAGHRGPAEVLLRRLSRS</sequence>
<dbReference type="InterPro" id="IPR052529">
    <property type="entry name" value="Bact_Transport_Assoc"/>
</dbReference>
<proteinExistence type="predicted"/>
<keyword evidence="1" id="KW-0472">Membrane</keyword>
<organism evidence="3 4">
    <name type="scientific">Myceligenerans indicum</name>
    <dbReference type="NCBI Taxonomy" id="2593663"/>
    <lineage>
        <taxon>Bacteria</taxon>
        <taxon>Bacillati</taxon>
        <taxon>Actinomycetota</taxon>
        <taxon>Actinomycetes</taxon>
        <taxon>Micrococcales</taxon>
        <taxon>Promicromonosporaceae</taxon>
        <taxon>Myceligenerans</taxon>
    </lineage>
</organism>
<keyword evidence="4" id="KW-1185">Reference proteome</keyword>
<evidence type="ECO:0000259" key="2">
    <source>
        <dbReference type="Pfam" id="PF04235"/>
    </source>
</evidence>
<keyword evidence="1" id="KW-1133">Transmembrane helix</keyword>
<feature type="domain" description="DUF418" evidence="2">
    <location>
        <begin position="209"/>
        <end position="372"/>
    </location>
</feature>